<dbReference type="EMBL" id="GL983507">
    <property type="protein sequence ID" value="EGR33146.1"/>
    <property type="molecule type" value="Genomic_DNA"/>
</dbReference>
<accession>G0QNR6</accession>
<organism evidence="3 4">
    <name type="scientific">Ichthyophthirius multifiliis</name>
    <name type="common">White spot disease agent</name>
    <name type="synonym">Ich</name>
    <dbReference type="NCBI Taxonomy" id="5932"/>
    <lineage>
        <taxon>Eukaryota</taxon>
        <taxon>Sar</taxon>
        <taxon>Alveolata</taxon>
        <taxon>Ciliophora</taxon>
        <taxon>Intramacronucleata</taxon>
        <taxon>Oligohymenophorea</taxon>
        <taxon>Hymenostomatida</taxon>
        <taxon>Ophryoglenina</taxon>
        <taxon>Ichthyophthirius</taxon>
    </lineage>
</organism>
<dbReference type="OMA" id="NARMDEF"/>
<dbReference type="GO" id="GO:0006457">
    <property type="term" value="P:protein folding"/>
    <property type="evidence" value="ECO:0007669"/>
    <property type="project" value="InterPro"/>
</dbReference>
<dbReference type="PANTHER" id="PTHR21100:SF9">
    <property type="entry name" value="PREFOLDIN SUBUNIT 4"/>
    <property type="match status" value="1"/>
</dbReference>
<keyword evidence="2" id="KW-0143">Chaperone</keyword>
<evidence type="ECO:0000256" key="1">
    <source>
        <dbReference type="ARBA" id="ARBA00008045"/>
    </source>
</evidence>
<sequence length="92" mass="10848">MTKFNETLQQLDDANTELELCDDEEIIQVQYGDCFFHIKTNQAKEYVEQQQQKIKVQADKQSNVMNDQDKKMKKLKAVLYAKFGNQINLEED</sequence>
<dbReference type="AlphaFoldDB" id="G0QNR6"/>
<dbReference type="OrthoDB" id="10250441at2759"/>
<dbReference type="GO" id="GO:0016272">
    <property type="term" value="C:prefoldin complex"/>
    <property type="evidence" value="ECO:0007669"/>
    <property type="project" value="InterPro"/>
</dbReference>
<gene>
    <name evidence="3" type="ORF">IMG5_060970</name>
</gene>
<reference evidence="3 4" key="1">
    <citation type="submission" date="2011-07" db="EMBL/GenBank/DDBJ databases">
        <authorList>
            <person name="Coyne R."/>
            <person name="Brami D."/>
            <person name="Johnson J."/>
            <person name="Hostetler J."/>
            <person name="Hannick L."/>
            <person name="Clark T."/>
            <person name="Cassidy-Hanley D."/>
            <person name="Inman J."/>
        </authorList>
    </citation>
    <scope>NUCLEOTIDE SEQUENCE [LARGE SCALE GENOMIC DNA]</scope>
    <source>
        <strain evidence="3 4">G5</strain>
    </source>
</reference>
<evidence type="ECO:0000256" key="2">
    <source>
        <dbReference type="ARBA" id="ARBA00023186"/>
    </source>
</evidence>
<dbReference type="GO" id="GO:0051082">
    <property type="term" value="F:unfolded protein binding"/>
    <property type="evidence" value="ECO:0007669"/>
    <property type="project" value="InterPro"/>
</dbReference>
<dbReference type="InterPro" id="IPR002777">
    <property type="entry name" value="PFD_beta-like"/>
</dbReference>
<dbReference type="STRING" id="857967.G0QNR6"/>
<dbReference type="InParanoid" id="G0QNR6"/>
<dbReference type="RefSeq" id="XP_004037132.1">
    <property type="nucleotide sequence ID" value="XM_004037084.1"/>
</dbReference>
<dbReference type="FunCoup" id="G0QNR6">
    <property type="interactions" value="314"/>
</dbReference>
<proteinExistence type="inferred from homology"/>
<comment type="similarity">
    <text evidence="1">Belongs to the prefoldin subunit beta family.</text>
</comment>
<dbReference type="PANTHER" id="PTHR21100">
    <property type="entry name" value="PREFOLDIN SUBUNIT 4"/>
    <property type="match status" value="1"/>
</dbReference>
<dbReference type="SUPFAM" id="SSF46579">
    <property type="entry name" value="Prefoldin"/>
    <property type="match status" value="1"/>
</dbReference>
<evidence type="ECO:0000313" key="3">
    <source>
        <dbReference type="EMBL" id="EGR33146.1"/>
    </source>
</evidence>
<keyword evidence="4" id="KW-1185">Reference proteome</keyword>
<dbReference type="GO" id="GO:0005737">
    <property type="term" value="C:cytoplasm"/>
    <property type="evidence" value="ECO:0007669"/>
    <property type="project" value="TreeGrafter"/>
</dbReference>
<dbReference type="GeneID" id="14909322"/>
<name>G0QNR6_ICHMU</name>
<dbReference type="Pfam" id="PF01920">
    <property type="entry name" value="Prefoldin_2"/>
    <property type="match status" value="1"/>
</dbReference>
<evidence type="ECO:0000313" key="4">
    <source>
        <dbReference type="Proteomes" id="UP000008983"/>
    </source>
</evidence>
<dbReference type="Proteomes" id="UP000008983">
    <property type="component" value="Unassembled WGS sequence"/>
</dbReference>
<protein>
    <submittedName>
        <fullName evidence="3">Prefoldin subunit, putative</fullName>
    </submittedName>
</protein>
<dbReference type="eggNOG" id="KOG1760">
    <property type="taxonomic scope" value="Eukaryota"/>
</dbReference>
<dbReference type="InterPro" id="IPR016661">
    <property type="entry name" value="PFDN4"/>
</dbReference>